<dbReference type="RefSeq" id="WP_126014265.1">
    <property type="nucleotide sequence ID" value="NZ_CP034437.1"/>
</dbReference>
<dbReference type="KEGG" id="palb:EJC50_07735"/>
<evidence type="ECO:0000313" key="3">
    <source>
        <dbReference type="Proteomes" id="UP000272528"/>
    </source>
</evidence>
<dbReference type="Proteomes" id="UP000272528">
    <property type="component" value="Chromosome"/>
</dbReference>
<sequence length="112" mass="13190">MSQIRTPYLTDYDELTALPNRRRFVRQLHDFMQEHDETGDTLALMLLKNIDRFKSINDNFEHVAGDEFAILRIMQRIRGLGPSLLGCYLPPFRLSHERNIDTFSHVKMVKRG</sequence>
<dbReference type="InterPro" id="IPR000160">
    <property type="entry name" value="GGDEF_dom"/>
</dbReference>
<name>A0A3S9A1A6_9BACL</name>
<dbReference type="PANTHER" id="PTHR46663">
    <property type="entry name" value="DIGUANYLATE CYCLASE DGCT-RELATED"/>
    <property type="match status" value="1"/>
</dbReference>
<protein>
    <submittedName>
        <fullName evidence="2">Diguanylate cyclase</fullName>
    </submittedName>
</protein>
<dbReference type="InterPro" id="IPR043128">
    <property type="entry name" value="Rev_trsase/Diguanyl_cyclase"/>
</dbReference>
<organism evidence="2 3">
    <name type="scientific">Paenibacillus albus</name>
    <dbReference type="NCBI Taxonomy" id="2495582"/>
    <lineage>
        <taxon>Bacteria</taxon>
        <taxon>Bacillati</taxon>
        <taxon>Bacillota</taxon>
        <taxon>Bacilli</taxon>
        <taxon>Bacillales</taxon>
        <taxon>Paenibacillaceae</taxon>
        <taxon>Paenibacillus</taxon>
    </lineage>
</organism>
<dbReference type="NCBIfam" id="TIGR00254">
    <property type="entry name" value="GGDEF"/>
    <property type="match status" value="1"/>
</dbReference>
<evidence type="ECO:0000313" key="2">
    <source>
        <dbReference type="EMBL" id="AZN39567.1"/>
    </source>
</evidence>
<dbReference type="InterPro" id="IPR029787">
    <property type="entry name" value="Nucleotide_cyclase"/>
</dbReference>
<proteinExistence type="predicted"/>
<dbReference type="PANTHER" id="PTHR46663:SF2">
    <property type="entry name" value="GGDEF DOMAIN-CONTAINING PROTEIN"/>
    <property type="match status" value="1"/>
</dbReference>
<dbReference type="InterPro" id="IPR052163">
    <property type="entry name" value="DGC-Regulatory_Protein"/>
</dbReference>
<reference evidence="3" key="1">
    <citation type="submission" date="2018-12" db="EMBL/GenBank/DDBJ databases">
        <title>Genome sequence of Peanibacillus sp.</title>
        <authorList>
            <person name="Subramani G."/>
            <person name="Srinivasan S."/>
            <person name="Kim M.K."/>
        </authorList>
    </citation>
    <scope>NUCLEOTIDE SEQUENCE [LARGE SCALE GENOMIC DNA]</scope>
    <source>
        <strain evidence="3">18JY67-1</strain>
    </source>
</reference>
<evidence type="ECO:0000259" key="1">
    <source>
        <dbReference type="Pfam" id="PF00990"/>
    </source>
</evidence>
<keyword evidence="3" id="KW-1185">Reference proteome</keyword>
<dbReference type="Pfam" id="PF00990">
    <property type="entry name" value="GGDEF"/>
    <property type="match status" value="1"/>
</dbReference>
<dbReference type="OrthoDB" id="9759607at2"/>
<dbReference type="EMBL" id="CP034437">
    <property type="protein sequence ID" value="AZN39567.1"/>
    <property type="molecule type" value="Genomic_DNA"/>
</dbReference>
<dbReference type="Gene3D" id="3.30.70.270">
    <property type="match status" value="1"/>
</dbReference>
<dbReference type="SUPFAM" id="SSF55073">
    <property type="entry name" value="Nucleotide cyclase"/>
    <property type="match status" value="1"/>
</dbReference>
<accession>A0A3S9A1A6</accession>
<dbReference type="AlphaFoldDB" id="A0A3S9A1A6"/>
<feature type="domain" description="GGDEF" evidence="1">
    <location>
        <begin position="11"/>
        <end position="68"/>
    </location>
</feature>
<gene>
    <name evidence="2" type="ORF">EJC50_07735</name>
</gene>